<dbReference type="SUPFAM" id="SSF53223">
    <property type="entry name" value="Aminoacid dehydrogenase-like, N-terminal domain"/>
    <property type="match status" value="1"/>
</dbReference>
<gene>
    <name evidence="10" type="ORF">SCODWIG_00991</name>
</gene>
<protein>
    <recommendedName>
        <fullName evidence="4">Glutamate dehydrogenase</fullName>
    </recommendedName>
</protein>
<dbReference type="EMBL" id="UFAJ01000110">
    <property type="protein sequence ID" value="SSD59230.1"/>
    <property type="molecule type" value="Genomic_DNA"/>
</dbReference>
<feature type="binding site" evidence="6">
    <location>
        <position position="373"/>
    </location>
    <ligand>
        <name>substrate</name>
    </ligand>
</feature>
<feature type="binding site" evidence="6">
    <location>
        <position position="96"/>
    </location>
    <ligand>
        <name>substrate</name>
    </ligand>
</feature>
<feature type="site" description="Important for catalysis" evidence="7">
    <location>
        <position position="151"/>
    </location>
</feature>
<name>A0A376B523_9ASCO</name>
<dbReference type="OrthoDB" id="6718861at2759"/>
<evidence type="ECO:0000256" key="6">
    <source>
        <dbReference type="PIRSR" id="PIRSR000185-2"/>
    </source>
</evidence>
<evidence type="ECO:0000256" key="4">
    <source>
        <dbReference type="PIRNR" id="PIRNR000185"/>
    </source>
</evidence>
<keyword evidence="6" id="KW-0547">Nucleotide-binding</keyword>
<evidence type="ECO:0000313" key="10">
    <source>
        <dbReference type="EMBL" id="SSD59230.1"/>
    </source>
</evidence>
<feature type="binding site" evidence="6">
    <location>
        <position position="194"/>
    </location>
    <ligand>
        <name>NAD(+)</name>
        <dbReference type="ChEBI" id="CHEBI:57540"/>
    </ligand>
</feature>
<evidence type="ECO:0000259" key="9">
    <source>
        <dbReference type="SMART" id="SM00839"/>
    </source>
</evidence>
<dbReference type="Gene3D" id="3.40.50.10860">
    <property type="entry name" value="Leucine Dehydrogenase, chain A, domain 1"/>
    <property type="match status" value="1"/>
</dbReference>
<evidence type="ECO:0000313" key="11">
    <source>
        <dbReference type="Proteomes" id="UP000262825"/>
    </source>
</evidence>
<feature type="binding site" evidence="6">
    <location>
        <position position="228"/>
    </location>
    <ligand>
        <name>NAD(+)</name>
        <dbReference type="ChEBI" id="CHEBI:57540"/>
    </ligand>
</feature>
<comment type="similarity">
    <text evidence="1 4 8">Belongs to the Glu/Leu/Phe/Val dehydrogenases family.</text>
</comment>
<comment type="subunit">
    <text evidence="2">Homohexamer.</text>
</comment>
<evidence type="ECO:0000256" key="1">
    <source>
        <dbReference type="ARBA" id="ARBA00006382"/>
    </source>
</evidence>
<feature type="domain" description="Glutamate/phenylalanine/leucine/valine/L-tryptophan dehydrogenase C-terminal" evidence="9">
    <location>
        <begin position="187"/>
        <end position="445"/>
    </location>
</feature>
<reference evidence="11" key="1">
    <citation type="submission" date="2018-06" db="EMBL/GenBank/DDBJ databases">
        <authorList>
            <person name="Guldener U."/>
        </authorList>
    </citation>
    <scope>NUCLEOTIDE SEQUENCE [LARGE SCALE GENOMIC DNA]</scope>
    <source>
        <strain evidence="11">UTAD17</strain>
    </source>
</reference>
<feature type="active site" description="Proton donor" evidence="5">
    <location>
        <position position="111"/>
    </location>
</feature>
<feature type="binding site" evidence="6">
    <location>
        <position position="150"/>
    </location>
    <ligand>
        <name>substrate</name>
    </ligand>
</feature>
<feature type="binding site" evidence="6">
    <location>
        <position position="99"/>
    </location>
    <ligand>
        <name>substrate</name>
    </ligand>
</feature>
<evidence type="ECO:0000256" key="7">
    <source>
        <dbReference type="PIRSR" id="PIRSR000185-3"/>
    </source>
</evidence>
<proteinExistence type="inferred from homology"/>
<dbReference type="AlphaFoldDB" id="A0A376B523"/>
<dbReference type="Gene3D" id="3.40.50.720">
    <property type="entry name" value="NAD(P)-binding Rossmann-like Domain"/>
    <property type="match status" value="1"/>
</dbReference>
<organism evidence="10 11">
    <name type="scientific">Saccharomycodes ludwigii</name>
    <dbReference type="NCBI Taxonomy" id="36035"/>
    <lineage>
        <taxon>Eukaryota</taxon>
        <taxon>Fungi</taxon>
        <taxon>Dikarya</taxon>
        <taxon>Ascomycota</taxon>
        <taxon>Saccharomycotina</taxon>
        <taxon>Saccharomycetes</taxon>
        <taxon>Saccharomycodales</taxon>
        <taxon>Saccharomycodaceae</taxon>
        <taxon>Saccharomycodes</taxon>
    </lineage>
</organism>
<dbReference type="FunFam" id="3.40.50.10860:FF:000002">
    <property type="entry name" value="Glutamate dehydrogenase"/>
    <property type="match status" value="1"/>
</dbReference>
<dbReference type="GO" id="GO:0000166">
    <property type="term" value="F:nucleotide binding"/>
    <property type="evidence" value="ECO:0007669"/>
    <property type="project" value="UniProtKB-KW"/>
</dbReference>
<dbReference type="GO" id="GO:0004354">
    <property type="term" value="F:glutamate dehydrogenase (NADP+) activity"/>
    <property type="evidence" value="ECO:0007669"/>
    <property type="project" value="TreeGrafter"/>
</dbReference>
<dbReference type="Pfam" id="PF02812">
    <property type="entry name" value="ELFV_dehydrog_N"/>
    <property type="match status" value="1"/>
</dbReference>
<dbReference type="SUPFAM" id="SSF51735">
    <property type="entry name" value="NAD(P)-binding Rossmann-fold domains"/>
    <property type="match status" value="1"/>
</dbReference>
<dbReference type="InterPro" id="IPR014362">
    <property type="entry name" value="Glu_DH"/>
</dbReference>
<dbReference type="PRINTS" id="PR00082">
    <property type="entry name" value="GLFDHDRGNASE"/>
</dbReference>
<dbReference type="VEuPathDB" id="FungiDB:SCODWIG_00991"/>
<sequence>MSYEPEFQQALDEVTKALEQSTLYEKHPKYKKVLPVLSIPQKVNQFRVTWENDKGEQEVTVGYRVQYNNCIGPFKGGLRFHPTVNLSILKFLGFEQIFKNALTGTPIGGAKGGLCVNTKGRSENEIRRICNAFMRELYKVIGTEKESPAGDIGVSGVEVGYMHGEYRRLTDRYDSGLTGKGLDFGGSLIRPEATGYGVVYVTDAMIKHATNGRESFKGKRVAISGSGNVAQYAALKAIELGATVVSLSDSKGCVISEKGFSEEQIKNVIAGKAARKTLEFITSDFGFKYISGARPWTHCGPVDIVLPCATQNEVSGEEAEHLIKAGAKYVAEGSNMGSTPEAIAAFEKTRASSESPVWFCPPKLANMGGVMVSQFELAQNAQRISWTAEEVDSKLKSHMIAGLELSMKTAREYSKEGDKVKLPSLVVGANIAGFLKVANAMFDQGDVW</sequence>
<dbReference type="PIRSF" id="PIRSF000185">
    <property type="entry name" value="Glu_DH"/>
    <property type="match status" value="1"/>
</dbReference>
<accession>A0A376B523</accession>
<keyword evidence="6" id="KW-0520">NAD</keyword>
<keyword evidence="3 4" id="KW-0560">Oxidoreductase</keyword>
<dbReference type="InterPro" id="IPR006095">
    <property type="entry name" value="Glu/Leu/Phe/Val/Trp_DH"/>
</dbReference>
<dbReference type="InterPro" id="IPR046346">
    <property type="entry name" value="Aminoacid_DH-like_N_sf"/>
</dbReference>
<feature type="binding site" evidence="6">
    <location>
        <position position="75"/>
    </location>
    <ligand>
        <name>substrate</name>
    </ligand>
</feature>
<keyword evidence="11" id="KW-1185">Reference proteome</keyword>
<dbReference type="FunFam" id="1.10.285.10:FF:000001">
    <property type="entry name" value="Glutamate dehydrogenase"/>
    <property type="match status" value="1"/>
</dbReference>
<dbReference type="InterPro" id="IPR050724">
    <property type="entry name" value="Glu_Leu_Phe_Val_DH"/>
</dbReference>
<dbReference type="Proteomes" id="UP000262825">
    <property type="component" value="Unassembled WGS sequence"/>
</dbReference>
<evidence type="ECO:0000256" key="8">
    <source>
        <dbReference type="RuleBase" id="RU004417"/>
    </source>
</evidence>
<dbReference type="Pfam" id="PF00208">
    <property type="entry name" value="ELFV_dehydrog"/>
    <property type="match status" value="1"/>
</dbReference>
<dbReference type="PANTHER" id="PTHR43571">
    <property type="entry name" value="NADP-SPECIFIC GLUTAMATE DEHYDROGENASE 1-RELATED"/>
    <property type="match status" value="1"/>
</dbReference>
<dbReference type="InterPro" id="IPR006096">
    <property type="entry name" value="Glu/Leu/Phe/Val/Trp_DH_C"/>
</dbReference>
<dbReference type="GO" id="GO:0005829">
    <property type="term" value="C:cytosol"/>
    <property type="evidence" value="ECO:0007669"/>
    <property type="project" value="TreeGrafter"/>
</dbReference>
<dbReference type="InterPro" id="IPR036291">
    <property type="entry name" value="NAD(P)-bd_dom_sf"/>
</dbReference>
<dbReference type="FunFam" id="3.40.50.720:FF:000030">
    <property type="entry name" value="Glutamate dehydrogenase"/>
    <property type="match status" value="1"/>
</dbReference>
<dbReference type="SMART" id="SM00839">
    <property type="entry name" value="ELFV_dehydrog"/>
    <property type="match status" value="1"/>
</dbReference>
<dbReference type="Gene3D" id="1.10.285.10">
    <property type="entry name" value="Glutamate Dehydrogenase, chain A, domain 3"/>
    <property type="match status" value="2"/>
</dbReference>
<evidence type="ECO:0000256" key="3">
    <source>
        <dbReference type="ARBA" id="ARBA00023002"/>
    </source>
</evidence>
<dbReference type="GO" id="GO:0006537">
    <property type="term" value="P:glutamate biosynthetic process"/>
    <property type="evidence" value="ECO:0007669"/>
    <property type="project" value="TreeGrafter"/>
</dbReference>
<dbReference type="InterPro" id="IPR006097">
    <property type="entry name" value="Glu/Leu/Phe/Val/Trp_DH_dimer"/>
</dbReference>
<evidence type="ECO:0000256" key="2">
    <source>
        <dbReference type="ARBA" id="ARBA00011643"/>
    </source>
</evidence>
<dbReference type="PANTHER" id="PTHR43571:SF1">
    <property type="entry name" value="NADP-SPECIFIC GLUTAMATE DEHYDROGENASE 1-RELATED"/>
    <property type="match status" value="1"/>
</dbReference>
<evidence type="ECO:0000256" key="5">
    <source>
        <dbReference type="PIRSR" id="PIRSR000185-1"/>
    </source>
</evidence>